<gene>
    <name evidence="6" type="ORF">GCM10023144_15540</name>
</gene>
<keyword evidence="1 4" id="KW-0812">Transmembrane</keyword>
<dbReference type="Pfam" id="PF07690">
    <property type="entry name" value="MFS_1"/>
    <property type="match status" value="1"/>
</dbReference>
<evidence type="ECO:0000256" key="4">
    <source>
        <dbReference type="SAM" id="Phobius"/>
    </source>
</evidence>
<keyword evidence="3 4" id="KW-0472">Membrane</keyword>
<dbReference type="InterPro" id="IPR052528">
    <property type="entry name" value="Sugar_transport-like"/>
</dbReference>
<proteinExistence type="predicted"/>
<dbReference type="PROSITE" id="PS50850">
    <property type="entry name" value="MFS"/>
    <property type="match status" value="1"/>
</dbReference>
<dbReference type="InterPro" id="IPR036259">
    <property type="entry name" value="MFS_trans_sf"/>
</dbReference>
<feature type="transmembrane region" description="Helical" evidence="4">
    <location>
        <begin position="301"/>
        <end position="326"/>
    </location>
</feature>
<comment type="caution">
    <text evidence="6">The sequence shown here is derived from an EMBL/GenBank/DDBJ whole genome shotgun (WGS) entry which is preliminary data.</text>
</comment>
<dbReference type="InterPro" id="IPR020846">
    <property type="entry name" value="MFS_dom"/>
</dbReference>
<evidence type="ECO:0000313" key="6">
    <source>
        <dbReference type="EMBL" id="GAA4329107.1"/>
    </source>
</evidence>
<feature type="transmembrane region" description="Helical" evidence="4">
    <location>
        <begin position="43"/>
        <end position="65"/>
    </location>
</feature>
<dbReference type="InterPro" id="IPR011701">
    <property type="entry name" value="MFS"/>
</dbReference>
<accession>A0ABP8GSQ1</accession>
<dbReference type="SUPFAM" id="SSF103473">
    <property type="entry name" value="MFS general substrate transporter"/>
    <property type="match status" value="1"/>
</dbReference>
<dbReference type="Proteomes" id="UP001501671">
    <property type="component" value="Unassembled WGS sequence"/>
</dbReference>
<dbReference type="EMBL" id="BAABFO010000006">
    <property type="protein sequence ID" value="GAA4329107.1"/>
    <property type="molecule type" value="Genomic_DNA"/>
</dbReference>
<feature type="transmembrane region" description="Helical" evidence="4">
    <location>
        <begin position="100"/>
        <end position="123"/>
    </location>
</feature>
<keyword evidence="2 4" id="KW-1133">Transmembrane helix</keyword>
<evidence type="ECO:0000256" key="1">
    <source>
        <dbReference type="ARBA" id="ARBA00022692"/>
    </source>
</evidence>
<feature type="transmembrane region" description="Helical" evidence="4">
    <location>
        <begin position="242"/>
        <end position="265"/>
    </location>
</feature>
<feature type="transmembrane region" description="Helical" evidence="4">
    <location>
        <begin position="367"/>
        <end position="385"/>
    </location>
</feature>
<sequence>MPAASLDTRSVLLICTLAVLAHFGLTGGRVAVALGALAQGSSSFTVGVMMALFAVLPMLLSVHSGRWVDRIGVRRPMRVGAWLLLAGSALPWIIQDTRVFFLSSCATGIGCMVFQIACQNLVGMRSAPDDRMLNFARLALSMSVSGFGGPLLAGLAIDHLGHRWAFGLLALCPMIALIVLQRQRHRFARGGSHAPAAAARQQLGDLLADPMMRRVLLATVLLSGAWDLNSFMVPIYGASIGLSATTIGVILSAFASATFVIRLLLPWIQRRLQPWTLLRGAMGMAGSVYLAYPFFAEAPMLIGLAFLLGLALGSGQPSLLSLLHAYSPAGRMAEALGLRMSLINGGQFCLPLVFGAIGTVAGHGLPFWTMAALLLPGAVLTGRGIRQEAARPPQR</sequence>
<dbReference type="PANTHER" id="PTHR23526:SF4">
    <property type="entry name" value="INTEGRAL MEMBRANE TRANSPORT PROTEIN"/>
    <property type="match status" value="1"/>
</dbReference>
<reference evidence="7" key="1">
    <citation type="journal article" date="2019" name="Int. J. Syst. Evol. Microbiol.">
        <title>The Global Catalogue of Microorganisms (GCM) 10K type strain sequencing project: providing services to taxonomists for standard genome sequencing and annotation.</title>
        <authorList>
            <consortium name="The Broad Institute Genomics Platform"/>
            <consortium name="The Broad Institute Genome Sequencing Center for Infectious Disease"/>
            <person name="Wu L."/>
            <person name="Ma J."/>
        </authorList>
    </citation>
    <scope>NUCLEOTIDE SEQUENCE [LARGE SCALE GENOMIC DNA]</scope>
    <source>
        <strain evidence="7">JCM 17666</strain>
    </source>
</reference>
<keyword evidence="7" id="KW-1185">Reference proteome</keyword>
<feature type="transmembrane region" description="Helical" evidence="4">
    <location>
        <begin position="163"/>
        <end position="180"/>
    </location>
</feature>
<evidence type="ECO:0000256" key="3">
    <source>
        <dbReference type="ARBA" id="ARBA00023136"/>
    </source>
</evidence>
<evidence type="ECO:0000313" key="7">
    <source>
        <dbReference type="Proteomes" id="UP001501671"/>
    </source>
</evidence>
<organism evidence="6 7">
    <name type="scientific">Pigmentiphaga soli</name>
    <dbReference type="NCBI Taxonomy" id="1007095"/>
    <lineage>
        <taxon>Bacteria</taxon>
        <taxon>Pseudomonadati</taxon>
        <taxon>Pseudomonadota</taxon>
        <taxon>Betaproteobacteria</taxon>
        <taxon>Burkholderiales</taxon>
        <taxon>Alcaligenaceae</taxon>
        <taxon>Pigmentiphaga</taxon>
    </lineage>
</organism>
<evidence type="ECO:0000256" key="2">
    <source>
        <dbReference type="ARBA" id="ARBA00022989"/>
    </source>
</evidence>
<feature type="transmembrane region" description="Helical" evidence="4">
    <location>
        <begin position="135"/>
        <end position="157"/>
    </location>
</feature>
<feature type="domain" description="Major facilitator superfamily (MFS) profile" evidence="5">
    <location>
        <begin position="1"/>
        <end position="389"/>
    </location>
</feature>
<dbReference type="RefSeq" id="WP_345248018.1">
    <property type="nucleotide sequence ID" value="NZ_BAABFO010000006.1"/>
</dbReference>
<feature type="transmembrane region" description="Helical" evidence="4">
    <location>
        <begin position="77"/>
        <end position="94"/>
    </location>
</feature>
<feature type="transmembrane region" description="Helical" evidence="4">
    <location>
        <begin position="215"/>
        <end position="236"/>
    </location>
</feature>
<evidence type="ECO:0000259" key="5">
    <source>
        <dbReference type="PROSITE" id="PS50850"/>
    </source>
</evidence>
<name>A0ABP8GSQ1_9BURK</name>
<protein>
    <submittedName>
        <fullName evidence="6">MFS transporter</fullName>
    </submittedName>
</protein>
<dbReference type="PANTHER" id="PTHR23526">
    <property type="entry name" value="INTEGRAL MEMBRANE TRANSPORT PROTEIN-RELATED"/>
    <property type="match status" value="1"/>
</dbReference>
<feature type="transmembrane region" description="Helical" evidence="4">
    <location>
        <begin position="277"/>
        <end position="295"/>
    </location>
</feature>
<dbReference type="Gene3D" id="1.20.1250.20">
    <property type="entry name" value="MFS general substrate transporter like domains"/>
    <property type="match status" value="1"/>
</dbReference>
<feature type="transmembrane region" description="Helical" evidence="4">
    <location>
        <begin position="338"/>
        <end position="361"/>
    </location>
</feature>